<sequence length="60" mass="6561">MYAAITIATREYPPLQCMTTTFCAFPDNQFSNNLHIEQSRSSGGANSSGQPSSTTECKRL</sequence>
<feature type="non-terminal residue" evidence="2">
    <location>
        <position position="60"/>
    </location>
</feature>
<dbReference type="EMBL" id="UPTC01006672">
    <property type="protein sequence ID" value="VBB35588.1"/>
    <property type="molecule type" value="Genomic_DNA"/>
</dbReference>
<dbReference type="AlphaFoldDB" id="A0A498SU55"/>
<evidence type="ECO:0000313" key="3">
    <source>
        <dbReference type="Proteomes" id="UP000276991"/>
    </source>
</evidence>
<keyword evidence="3" id="KW-1185">Reference proteome</keyword>
<feature type="region of interest" description="Disordered" evidence="1">
    <location>
        <begin position="37"/>
        <end position="60"/>
    </location>
</feature>
<name>A0A498SU55_ACAVI</name>
<evidence type="ECO:0000256" key="1">
    <source>
        <dbReference type="SAM" id="MobiDB-lite"/>
    </source>
</evidence>
<organism evidence="2 3">
    <name type="scientific">Acanthocheilonema viteae</name>
    <name type="common">Filarial nematode worm</name>
    <name type="synonym">Dipetalonema viteae</name>
    <dbReference type="NCBI Taxonomy" id="6277"/>
    <lineage>
        <taxon>Eukaryota</taxon>
        <taxon>Metazoa</taxon>
        <taxon>Ecdysozoa</taxon>
        <taxon>Nematoda</taxon>
        <taxon>Chromadorea</taxon>
        <taxon>Rhabditida</taxon>
        <taxon>Spirurina</taxon>
        <taxon>Spiruromorpha</taxon>
        <taxon>Filarioidea</taxon>
        <taxon>Onchocercidae</taxon>
        <taxon>Acanthocheilonema</taxon>
    </lineage>
</organism>
<protein>
    <submittedName>
        <fullName evidence="2">Uncharacterized protein</fullName>
    </submittedName>
</protein>
<evidence type="ECO:0000313" key="2">
    <source>
        <dbReference type="EMBL" id="VBB35588.1"/>
    </source>
</evidence>
<dbReference type="Proteomes" id="UP000276991">
    <property type="component" value="Unassembled WGS sequence"/>
</dbReference>
<accession>A0A498SU55</accession>
<gene>
    <name evidence="2" type="ORF">NAV_LOCUS10379</name>
</gene>
<reference evidence="2 3" key="1">
    <citation type="submission" date="2018-08" db="EMBL/GenBank/DDBJ databases">
        <authorList>
            <person name="Laetsch R D."/>
            <person name="Stevens L."/>
            <person name="Kumar S."/>
            <person name="Blaxter L. M."/>
        </authorList>
    </citation>
    <scope>NUCLEOTIDE SEQUENCE [LARGE SCALE GENOMIC DNA]</scope>
</reference>
<proteinExistence type="predicted"/>